<organism evidence="15 16">
    <name type="scientific">Daphnia galeata</name>
    <dbReference type="NCBI Taxonomy" id="27404"/>
    <lineage>
        <taxon>Eukaryota</taxon>
        <taxon>Metazoa</taxon>
        <taxon>Ecdysozoa</taxon>
        <taxon>Arthropoda</taxon>
        <taxon>Crustacea</taxon>
        <taxon>Branchiopoda</taxon>
        <taxon>Diplostraca</taxon>
        <taxon>Cladocera</taxon>
        <taxon>Anomopoda</taxon>
        <taxon>Daphniidae</taxon>
        <taxon>Daphnia</taxon>
    </lineage>
</organism>
<feature type="region of interest" description="Disordered" evidence="13">
    <location>
        <begin position="109"/>
        <end position="164"/>
    </location>
</feature>
<dbReference type="Pfam" id="PF24324">
    <property type="entry name" value="MYND_ZMYND11_ZMYD8"/>
    <property type="match status" value="1"/>
</dbReference>
<dbReference type="PANTHER" id="PTHR46453">
    <property type="entry name" value="PROTEIN KINASE C-BINDING PROTEIN 1"/>
    <property type="match status" value="1"/>
</dbReference>
<dbReference type="GO" id="GO:0003714">
    <property type="term" value="F:transcription corepressor activity"/>
    <property type="evidence" value="ECO:0007669"/>
    <property type="project" value="TreeGrafter"/>
</dbReference>
<evidence type="ECO:0000259" key="14">
    <source>
        <dbReference type="PROSITE" id="PS50865"/>
    </source>
</evidence>
<keyword evidence="7" id="KW-0156">Chromatin regulator</keyword>
<comment type="subcellular location">
    <subcellularLocation>
        <location evidence="2">Chromosome</location>
    </subcellularLocation>
    <subcellularLocation>
        <location evidence="1">Nucleus</location>
    </subcellularLocation>
</comment>
<evidence type="ECO:0000256" key="1">
    <source>
        <dbReference type="ARBA" id="ARBA00004123"/>
    </source>
</evidence>
<dbReference type="SUPFAM" id="SSF144232">
    <property type="entry name" value="HIT/MYND zinc finger-like"/>
    <property type="match status" value="1"/>
</dbReference>
<evidence type="ECO:0000256" key="8">
    <source>
        <dbReference type="ARBA" id="ARBA00023015"/>
    </source>
</evidence>
<evidence type="ECO:0000256" key="11">
    <source>
        <dbReference type="ARBA" id="ARBA00023242"/>
    </source>
</evidence>
<evidence type="ECO:0000313" key="15">
    <source>
        <dbReference type="EMBL" id="CAH0100789.1"/>
    </source>
</evidence>
<dbReference type="FunFam" id="6.10.140.2220:FF:000002">
    <property type="entry name" value="Protein kinase C-binding protein 1 isoform C"/>
    <property type="match status" value="1"/>
</dbReference>
<dbReference type="EMBL" id="CAKKLH010000045">
    <property type="protein sequence ID" value="CAH0100789.1"/>
    <property type="molecule type" value="Genomic_DNA"/>
</dbReference>
<accession>A0A8J2RDL9</accession>
<dbReference type="InterPro" id="IPR002893">
    <property type="entry name" value="Znf_MYND"/>
</dbReference>
<name>A0A8J2RDL9_9CRUS</name>
<dbReference type="GO" id="GO:0008270">
    <property type="term" value="F:zinc ion binding"/>
    <property type="evidence" value="ECO:0007669"/>
    <property type="project" value="UniProtKB-KW"/>
</dbReference>
<feature type="compositionally biased region" description="Low complexity" evidence="13">
    <location>
        <begin position="110"/>
        <end position="145"/>
    </location>
</feature>
<evidence type="ECO:0000256" key="2">
    <source>
        <dbReference type="ARBA" id="ARBA00004286"/>
    </source>
</evidence>
<dbReference type="InterPro" id="IPR057053">
    <property type="entry name" value="MYND_ZMYND11_ZMYD8"/>
</dbReference>
<dbReference type="PROSITE" id="PS01360">
    <property type="entry name" value="ZF_MYND_1"/>
    <property type="match status" value="1"/>
</dbReference>
<reference evidence="15" key="1">
    <citation type="submission" date="2021-11" db="EMBL/GenBank/DDBJ databases">
        <authorList>
            <person name="Schell T."/>
        </authorList>
    </citation>
    <scope>NUCLEOTIDE SEQUENCE</scope>
    <source>
        <strain evidence="15">M5</strain>
    </source>
</reference>
<evidence type="ECO:0000256" key="5">
    <source>
        <dbReference type="ARBA" id="ARBA00022771"/>
    </source>
</evidence>
<evidence type="ECO:0000256" key="4">
    <source>
        <dbReference type="ARBA" id="ARBA00022723"/>
    </source>
</evidence>
<evidence type="ECO:0000256" key="13">
    <source>
        <dbReference type="SAM" id="MobiDB-lite"/>
    </source>
</evidence>
<keyword evidence="5 12" id="KW-0863">Zinc-finger</keyword>
<gene>
    <name evidence="15" type="ORF">DGAL_LOCUS3077</name>
</gene>
<dbReference type="GO" id="GO:0005634">
    <property type="term" value="C:nucleus"/>
    <property type="evidence" value="ECO:0007669"/>
    <property type="project" value="UniProtKB-SubCell"/>
</dbReference>
<dbReference type="Proteomes" id="UP000789390">
    <property type="component" value="Unassembled WGS sequence"/>
</dbReference>
<dbReference type="InterPro" id="IPR056987">
    <property type="entry name" value="ZMYND8_CC"/>
</dbReference>
<evidence type="ECO:0000313" key="16">
    <source>
        <dbReference type="Proteomes" id="UP000789390"/>
    </source>
</evidence>
<keyword evidence="11" id="KW-0539">Nucleus</keyword>
<evidence type="ECO:0000256" key="3">
    <source>
        <dbReference type="ARBA" id="ARBA00022454"/>
    </source>
</evidence>
<proteinExistence type="predicted"/>
<dbReference type="AlphaFoldDB" id="A0A8J2RDL9"/>
<sequence length="736" mass="78739">MYFPWLLEHDFKIVANTKTNCGETVEDALAKNSSVPTNDSSVGEAACEIIKLTKPQIASPPRRSSTSKEILSVKMEPADYLEEDDDSCSVAGSKTCSISLAIDNVVGNYKPPVVVKPKPEASTKSTPKSLGKSTSSKPSGSKPSTQKLSARSTPKTTPNRSPAVKIVSSRVTKMDAKTNRRLIGDDEDEDLDPAMYLDPTITITLINNDEKKTVSKHVNDSSASSISSSDLQALNALGENVSITVVPKRKMGSTPAGGARSKENEAVEQPMVIEVDPVALQKARAPTQPAKARKSFPAKTRQPGHSGQSSSQKSSQKHPVPPMVSIPSRHLGMEIARPTTQQSTSTRIPSITVRPVTQMPASQPSIILQSGSSDTASISAITAAMKQPNSSSATTASSTGSSTLTLNTMHTVGPESGFGTGGLLLTFNRSAPTFAATGANSTSSAQVQNKADCGPLTAQLASRTQQISDMVRNTLETLIKEMSSAGNLEATVVQLQMDLERCRLLHQQEIGEMKKTLEAQQSSAETEKQRVLTELRRQLETDKQKAIDETKKKQWCAHCSQEAIFYCCWNTAYCDFPCQQVHWPKHMNTCANVNQHTETEATEVDVCSSPIESAKTTTSQKSIPTVNGSPSQNRKVASIVKTIQQPVSSPTDLGYTVLTSSDMSLTPTPSNTVALRVHPITGAQSMIQTIAAPIALLVSNSVCPSIEVTQPILTSTVTLSLPTVQCVNSPETSDTM</sequence>
<dbReference type="GO" id="GO:0005737">
    <property type="term" value="C:cytoplasm"/>
    <property type="evidence" value="ECO:0007669"/>
    <property type="project" value="TreeGrafter"/>
</dbReference>
<feature type="region of interest" description="Disordered" evidence="13">
    <location>
        <begin position="249"/>
        <end position="270"/>
    </location>
</feature>
<keyword evidence="10" id="KW-0804">Transcription</keyword>
<dbReference type="OrthoDB" id="298344at2759"/>
<evidence type="ECO:0000256" key="7">
    <source>
        <dbReference type="ARBA" id="ARBA00022853"/>
    </source>
</evidence>
<feature type="region of interest" description="Disordered" evidence="13">
    <location>
        <begin position="282"/>
        <end position="327"/>
    </location>
</feature>
<dbReference type="Pfam" id="PF23460">
    <property type="entry name" value="ZMYND8_CC"/>
    <property type="match status" value="1"/>
</dbReference>
<feature type="compositionally biased region" description="Polar residues" evidence="13">
    <location>
        <begin position="146"/>
        <end position="160"/>
    </location>
</feature>
<evidence type="ECO:0000256" key="12">
    <source>
        <dbReference type="PROSITE-ProRule" id="PRU00134"/>
    </source>
</evidence>
<keyword evidence="16" id="KW-1185">Reference proteome</keyword>
<feature type="compositionally biased region" description="Low complexity" evidence="13">
    <location>
        <begin position="303"/>
        <end position="318"/>
    </location>
</feature>
<dbReference type="Gene3D" id="6.10.140.2220">
    <property type="match status" value="1"/>
</dbReference>
<feature type="domain" description="MYND-type" evidence="14">
    <location>
        <begin position="556"/>
        <end position="590"/>
    </location>
</feature>
<keyword evidence="4" id="KW-0479">Metal-binding</keyword>
<comment type="caution">
    <text evidence="15">The sequence shown here is derived from an EMBL/GenBank/DDBJ whole genome shotgun (WGS) entry which is preliminary data.</text>
</comment>
<evidence type="ECO:0000256" key="6">
    <source>
        <dbReference type="ARBA" id="ARBA00022833"/>
    </source>
</evidence>
<dbReference type="GO" id="GO:0005694">
    <property type="term" value="C:chromosome"/>
    <property type="evidence" value="ECO:0007669"/>
    <property type="project" value="UniProtKB-SubCell"/>
</dbReference>
<dbReference type="PANTHER" id="PTHR46453:SF5">
    <property type="entry name" value="PROTEIN KINASE C-BINDING PROTEIN 1 ISOFORM X1"/>
    <property type="match status" value="1"/>
</dbReference>
<evidence type="ECO:0000256" key="10">
    <source>
        <dbReference type="ARBA" id="ARBA00023163"/>
    </source>
</evidence>
<keyword evidence="6" id="KW-0862">Zinc</keyword>
<dbReference type="PROSITE" id="PS50865">
    <property type="entry name" value="ZF_MYND_2"/>
    <property type="match status" value="1"/>
</dbReference>
<keyword evidence="8" id="KW-0805">Transcription regulation</keyword>
<protein>
    <recommendedName>
        <fullName evidence="14">MYND-type domain-containing protein</fullName>
    </recommendedName>
</protein>
<evidence type="ECO:0000256" key="9">
    <source>
        <dbReference type="ARBA" id="ARBA00023117"/>
    </source>
</evidence>
<keyword evidence="9" id="KW-0103">Bromodomain</keyword>
<keyword evidence="3" id="KW-0158">Chromosome</keyword>
<dbReference type="GO" id="GO:0140006">
    <property type="term" value="F:histone H3 reader activity"/>
    <property type="evidence" value="ECO:0007669"/>
    <property type="project" value="UniProtKB-ARBA"/>
</dbReference>